<sequence length="455" mass="52266">MQAILDLGQLQTYKEGIKEDVVIGWLRGSKRDTFSLPELQKLMENTRTYSAGSKQIEDKGSQDYGGTKNPLSDKIKRKENATRKRSGRGHHHLPKIKECLNKSENWVNLTSIDQYEFPGFEQKFNRCIHHKGTQHNHGLGIGYVSAEASAPAANADRVRKERKIALGKLMSVHKELRPPDEVLCFDKIRKKVESKQLYDDSTNISEQVNRMMGQYQMEGCEYIFTPTVTYTGNESFPYLLNVVTLNEQTCVYNASEDEIRVFKALAKKIEEEQNKDNVLLIFDVLSGSRTLQDARQFVKEDLLSELDKIDNHNWTRLKHWIESLNRQSLQEAACKDNVTTSYKASPIKPKKQTKAHKHLLSNKRMPSGRTLINRLIEVEYDEKDKSGKVTKYWGWCKGQIMAYRKNAGYLVKFADIIDTNGNVAEGWSDWIEDLKSNDFGTRPKGTSSETHHKRT</sequence>
<reference evidence="2" key="1">
    <citation type="submission" date="2020-04" db="EMBL/GenBank/DDBJ databases">
        <authorList>
            <person name="Alioto T."/>
            <person name="Alioto T."/>
            <person name="Gomez Garrido J."/>
        </authorList>
    </citation>
    <scope>NUCLEOTIDE SEQUENCE</scope>
    <source>
        <strain evidence="2">A484AB</strain>
    </source>
</reference>
<feature type="compositionally biased region" description="Basic residues" evidence="1">
    <location>
        <begin position="83"/>
        <end position="92"/>
    </location>
</feature>
<evidence type="ECO:0000256" key="1">
    <source>
        <dbReference type="SAM" id="MobiDB-lite"/>
    </source>
</evidence>
<feature type="region of interest" description="Disordered" evidence="1">
    <location>
        <begin position="47"/>
        <end position="92"/>
    </location>
</feature>
<evidence type="ECO:0000313" key="2">
    <source>
        <dbReference type="EMBL" id="CAB4013002.1"/>
    </source>
</evidence>
<proteinExistence type="predicted"/>
<protein>
    <submittedName>
        <fullName evidence="2">Uncharacterized protein</fullName>
    </submittedName>
</protein>
<dbReference type="AlphaFoldDB" id="A0A6S7J6L9"/>
<gene>
    <name evidence="2" type="ORF">PACLA_8A064305</name>
</gene>
<evidence type="ECO:0000313" key="3">
    <source>
        <dbReference type="Proteomes" id="UP001152795"/>
    </source>
</evidence>
<organism evidence="2 3">
    <name type="scientific">Paramuricea clavata</name>
    <name type="common">Red gorgonian</name>
    <name type="synonym">Violescent sea-whip</name>
    <dbReference type="NCBI Taxonomy" id="317549"/>
    <lineage>
        <taxon>Eukaryota</taxon>
        <taxon>Metazoa</taxon>
        <taxon>Cnidaria</taxon>
        <taxon>Anthozoa</taxon>
        <taxon>Octocorallia</taxon>
        <taxon>Malacalcyonacea</taxon>
        <taxon>Plexauridae</taxon>
        <taxon>Paramuricea</taxon>
    </lineage>
</organism>
<feature type="non-terminal residue" evidence="2">
    <location>
        <position position="1"/>
    </location>
</feature>
<comment type="caution">
    <text evidence="2">The sequence shown here is derived from an EMBL/GenBank/DDBJ whole genome shotgun (WGS) entry which is preliminary data.</text>
</comment>
<dbReference type="Proteomes" id="UP001152795">
    <property type="component" value="Unassembled WGS sequence"/>
</dbReference>
<name>A0A6S7J6L9_PARCT</name>
<keyword evidence="3" id="KW-1185">Reference proteome</keyword>
<accession>A0A6S7J6L9</accession>
<dbReference type="EMBL" id="CACRXK020007713">
    <property type="protein sequence ID" value="CAB4013002.1"/>
    <property type="molecule type" value="Genomic_DNA"/>
</dbReference>
<feature type="compositionally biased region" description="Basic and acidic residues" evidence="1">
    <location>
        <begin position="71"/>
        <end position="82"/>
    </location>
</feature>
<dbReference type="OrthoDB" id="5985011at2759"/>